<feature type="compositionally biased region" description="Acidic residues" evidence="1">
    <location>
        <begin position="13"/>
        <end position="32"/>
    </location>
</feature>
<dbReference type="AlphaFoldDB" id="A0A9P5NUJ7"/>
<organism evidence="2 3">
    <name type="scientific">Gymnopilus junonius</name>
    <name type="common">Spectacular rustgill mushroom</name>
    <name type="synonym">Gymnopilus spectabilis subsp. junonius</name>
    <dbReference type="NCBI Taxonomy" id="109634"/>
    <lineage>
        <taxon>Eukaryota</taxon>
        <taxon>Fungi</taxon>
        <taxon>Dikarya</taxon>
        <taxon>Basidiomycota</taxon>
        <taxon>Agaricomycotina</taxon>
        <taxon>Agaricomycetes</taxon>
        <taxon>Agaricomycetidae</taxon>
        <taxon>Agaricales</taxon>
        <taxon>Agaricineae</taxon>
        <taxon>Hymenogastraceae</taxon>
        <taxon>Gymnopilus</taxon>
    </lineage>
</organism>
<dbReference type="Proteomes" id="UP000724874">
    <property type="component" value="Unassembled WGS sequence"/>
</dbReference>
<gene>
    <name evidence="2" type="ORF">CPB84DRAFT_348095</name>
</gene>
<sequence>MFQQIAREQGWEPQEEGPEDQQAEEKEEEEEEDKRMHDPVTNRMANLSLNDELRPAFSFNKSDPQLPQPTETTSSDLPLPHVDPRQTASTQDLPQRLKEPFIANPYPYAPPPSTSDQRPQADPRQAESSARDLPQHLKEPFLGNSPPSHVPPPSEPESDQRPQVSPQLLSSEVPHAWGIPPSAFQGNSALTETRGNYITHDYSVNTTNIGSFNTHSTVVQDSYNDKSTNVNTAEERDLRRNEVFSLAENELMF</sequence>
<proteinExistence type="predicted"/>
<feature type="region of interest" description="Disordered" evidence="1">
    <location>
        <begin position="1"/>
        <end position="168"/>
    </location>
</feature>
<evidence type="ECO:0000313" key="2">
    <source>
        <dbReference type="EMBL" id="KAF8907090.1"/>
    </source>
</evidence>
<dbReference type="EMBL" id="JADNYJ010000016">
    <property type="protein sequence ID" value="KAF8907090.1"/>
    <property type="molecule type" value="Genomic_DNA"/>
</dbReference>
<feature type="compositionally biased region" description="Basic and acidic residues" evidence="1">
    <location>
        <begin position="119"/>
        <end position="139"/>
    </location>
</feature>
<reference evidence="2" key="1">
    <citation type="submission" date="2020-11" db="EMBL/GenBank/DDBJ databases">
        <authorList>
            <consortium name="DOE Joint Genome Institute"/>
            <person name="Ahrendt S."/>
            <person name="Riley R."/>
            <person name="Andreopoulos W."/>
            <person name="LaButti K."/>
            <person name="Pangilinan J."/>
            <person name="Ruiz-duenas F.J."/>
            <person name="Barrasa J.M."/>
            <person name="Sanchez-Garcia M."/>
            <person name="Camarero S."/>
            <person name="Miyauchi S."/>
            <person name="Serrano A."/>
            <person name="Linde D."/>
            <person name="Babiker R."/>
            <person name="Drula E."/>
            <person name="Ayuso-Fernandez I."/>
            <person name="Pacheco R."/>
            <person name="Padilla G."/>
            <person name="Ferreira P."/>
            <person name="Barriuso J."/>
            <person name="Kellner H."/>
            <person name="Castanera R."/>
            <person name="Alfaro M."/>
            <person name="Ramirez L."/>
            <person name="Pisabarro A.G."/>
            <person name="Kuo A."/>
            <person name="Tritt A."/>
            <person name="Lipzen A."/>
            <person name="He G."/>
            <person name="Yan M."/>
            <person name="Ng V."/>
            <person name="Cullen D."/>
            <person name="Martin F."/>
            <person name="Rosso M.-N."/>
            <person name="Henrissat B."/>
            <person name="Hibbett D."/>
            <person name="Martinez A.T."/>
            <person name="Grigoriev I.V."/>
        </authorList>
    </citation>
    <scope>NUCLEOTIDE SEQUENCE</scope>
    <source>
        <strain evidence="2">AH 44721</strain>
    </source>
</reference>
<comment type="caution">
    <text evidence="2">The sequence shown here is derived from an EMBL/GenBank/DDBJ whole genome shotgun (WGS) entry which is preliminary data.</text>
</comment>
<keyword evidence="3" id="KW-1185">Reference proteome</keyword>
<protein>
    <submittedName>
        <fullName evidence="2">Uncharacterized protein</fullName>
    </submittedName>
</protein>
<name>A0A9P5NUJ7_GYMJU</name>
<dbReference type="OrthoDB" id="2985906at2759"/>
<feature type="compositionally biased region" description="Polar residues" evidence="1">
    <location>
        <begin position="59"/>
        <end position="76"/>
    </location>
</feature>
<accession>A0A9P5NUJ7</accession>
<evidence type="ECO:0000313" key="3">
    <source>
        <dbReference type="Proteomes" id="UP000724874"/>
    </source>
</evidence>
<evidence type="ECO:0000256" key="1">
    <source>
        <dbReference type="SAM" id="MobiDB-lite"/>
    </source>
</evidence>